<organism evidence="7 8">
    <name type="scientific">Brucella grignonensis</name>
    <dbReference type="NCBI Taxonomy" id="94627"/>
    <lineage>
        <taxon>Bacteria</taxon>
        <taxon>Pseudomonadati</taxon>
        <taxon>Pseudomonadota</taxon>
        <taxon>Alphaproteobacteria</taxon>
        <taxon>Hyphomicrobiales</taxon>
        <taxon>Brucellaceae</taxon>
        <taxon>Brucella/Ochrobactrum group</taxon>
        <taxon>Brucella</taxon>
    </lineage>
</organism>
<accession>A0A256EYN7</accession>
<dbReference type="PANTHER" id="PTHR30482">
    <property type="entry name" value="HIGH-AFFINITY BRANCHED-CHAIN AMINO ACID TRANSPORT SYSTEM PERMEASE"/>
    <property type="match status" value="1"/>
</dbReference>
<feature type="transmembrane region" description="Helical" evidence="6">
    <location>
        <begin position="130"/>
        <end position="153"/>
    </location>
</feature>
<dbReference type="Proteomes" id="UP000216478">
    <property type="component" value="Unassembled WGS sequence"/>
</dbReference>
<name>A0A256EYN7_9HYPH</name>
<keyword evidence="3 6" id="KW-0812">Transmembrane</keyword>
<sequence>MITAFLFQKLDRGVFIAAAILIAAAFAVPVLNLLTASDHPLHVPTYMVSLLGKYLTYALLALALDLVWGFCGILSLGHAAFFALGGYAMGMYLVRQIGVRGVYGNPDLPDFMVFLNWKELPWYWFGFDHFWFAFLMVLLVPGLLAFVFGWFAFRSRVTGVYLSIITQAMTYALMLAFFRNEMGFGGNNGLTDFKDILGFNIQADGTRASLFAVSAIVLAMALVFSSAVVKSKFGKVLVSVRDAESRTRFLGYRPENYKLFIFTVSAMMAAVAGALYVPQVGIINPGEFAPANSIEVVIWTAVGGRATLVGPVIGAVLVNFGKSVFTTAFPEMWLFVLGALFVAVTLFLPKGIVGTFRSLMASRQSVKASAGNDTAVQAKLQTTPAE</sequence>
<comment type="subcellular location">
    <subcellularLocation>
        <location evidence="1">Cell membrane</location>
        <topology evidence="1">Multi-pass membrane protein</topology>
    </subcellularLocation>
</comment>
<evidence type="ECO:0000313" key="7">
    <source>
        <dbReference type="EMBL" id="OYR07738.1"/>
    </source>
</evidence>
<gene>
    <name evidence="7" type="primary">urtC</name>
    <name evidence="7" type="ORF">CEV33_3377</name>
</gene>
<evidence type="ECO:0000256" key="3">
    <source>
        <dbReference type="ARBA" id="ARBA00022692"/>
    </source>
</evidence>
<keyword evidence="4 6" id="KW-1133">Transmembrane helix</keyword>
<dbReference type="InterPro" id="IPR017778">
    <property type="entry name" value="ABC_transptr_urea_perm_UrtC"/>
</dbReference>
<evidence type="ECO:0000256" key="4">
    <source>
        <dbReference type="ARBA" id="ARBA00022989"/>
    </source>
</evidence>
<dbReference type="Pfam" id="PF02653">
    <property type="entry name" value="BPD_transp_2"/>
    <property type="match status" value="1"/>
</dbReference>
<evidence type="ECO:0000313" key="8">
    <source>
        <dbReference type="Proteomes" id="UP000216478"/>
    </source>
</evidence>
<feature type="transmembrane region" description="Helical" evidence="6">
    <location>
        <begin position="160"/>
        <end position="178"/>
    </location>
</feature>
<feature type="transmembrane region" description="Helical" evidence="6">
    <location>
        <begin position="12"/>
        <end position="34"/>
    </location>
</feature>
<protein>
    <submittedName>
        <fullName evidence="7">Urea ABC transporter, permease protein UrtC</fullName>
    </submittedName>
</protein>
<keyword evidence="8" id="KW-1185">Reference proteome</keyword>
<evidence type="ECO:0000256" key="6">
    <source>
        <dbReference type="SAM" id="Phobius"/>
    </source>
</evidence>
<dbReference type="CDD" id="cd06581">
    <property type="entry name" value="TM_PBP1_LivM_like"/>
    <property type="match status" value="1"/>
</dbReference>
<keyword evidence="5 6" id="KW-0472">Membrane</keyword>
<feature type="transmembrane region" description="Helical" evidence="6">
    <location>
        <begin position="81"/>
        <end position="103"/>
    </location>
</feature>
<dbReference type="GO" id="GO:0015658">
    <property type="term" value="F:branched-chain amino acid transmembrane transporter activity"/>
    <property type="evidence" value="ECO:0007669"/>
    <property type="project" value="InterPro"/>
</dbReference>
<dbReference type="PANTHER" id="PTHR30482:SF4">
    <property type="entry name" value="SLR1201 PROTEIN"/>
    <property type="match status" value="1"/>
</dbReference>
<evidence type="ECO:0000256" key="1">
    <source>
        <dbReference type="ARBA" id="ARBA00004651"/>
    </source>
</evidence>
<keyword evidence="2" id="KW-1003">Cell membrane</keyword>
<dbReference type="GO" id="GO:0005886">
    <property type="term" value="C:plasma membrane"/>
    <property type="evidence" value="ECO:0007669"/>
    <property type="project" value="UniProtKB-SubCell"/>
</dbReference>
<dbReference type="InterPro" id="IPR043428">
    <property type="entry name" value="LivM-like"/>
</dbReference>
<dbReference type="EMBL" id="NNRL01000168">
    <property type="protein sequence ID" value="OYR07738.1"/>
    <property type="molecule type" value="Genomic_DNA"/>
</dbReference>
<feature type="transmembrane region" description="Helical" evidence="6">
    <location>
        <begin position="297"/>
        <end position="320"/>
    </location>
</feature>
<reference evidence="7 8" key="1">
    <citation type="submission" date="2017-07" db="EMBL/GenBank/DDBJ databases">
        <title>Phylogenetic study on the rhizospheric bacterium Ochrobactrum sp. A44.</title>
        <authorList>
            <person name="Krzyzanowska D.M."/>
            <person name="Ossowicki A."/>
            <person name="Rajewska M."/>
            <person name="Maciag T."/>
            <person name="Kaczynski Z."/>
            <person name="Czerwicka M."/>
            <person name="Jafra S."/>
        </authorList>
    </citation>
    <scope>NUCLEOTIDE SEQUENCE [LARGE SCALE GENOMIC DNA]</scope>
    <source>
        <strain evidence="7 8">OgA9a</strain>
    </source>
</reference>
<evidence type="ECO:0000256" key="2">
    <source>
        <dbReference type="ARBA" id="ARBA00022475"/>
    </source>
</evidence>
<comment type="caution">
    <text evidence="7">The sequence shown here is derived from an EMBL/GenBank/DDBJ whole genome shotgun (WGS) entry which is preliminary data.</text>
</comment>
<feature type="transmembrane region" description="Helical" evidence="6">
    <location>
        <begin position="332"/>
        <end position="353"/>
    </location>
</feature>
<proteinExistence type="predicted"/>
<dbReference type="OrthoDB" id="9034298at2"/>
<feature type="transmembrane region" description="Helical" evidence="6">
    <location>
        <begin position="257"/>
        <end position="277"/>
    </location>
</feature>
<evidence type="ECO:0000256" key="5">
    <source>
        <dbReference type="ARBA" id="ARBA00023136"/>
    </source>
</evidence>
<dbReference type="InterPro" id="IPR001851">
    <property type="entry name" value="ABC_transp_permease"/>
</dbReference>
<dbReference type="RefSeq" id="WP_094542426.1">
    <property type="nucleotide sequence ID" value="NZ_JBHEER010000016.1"/>
</dbReference>
<dbReference type="NCBIfam" id="TIGR03408">
    <property type="entry name" value="urea_trans_UrtC"/>
    <property type="match status" value="1"/>
</dbReference>
<dbReference type="AlphaFoldDB" id="A0A256EYN7"/>
<feature type="transmembrane region" description="Helical" evidence="6">
    <location>
        <begin position="54"/>
        <end position="74"/>
    </location>
</feature>
<feature type="transmembrane region" description="Helical" evidence="6">
    <location>
        <begin position="208"/>
        <end position="229"/>
    </location>
</feature>